<organism evidence="6 7">
    <name type="scientific">Neonectria ditissima</name>
    <dbReference type="NCBI Taxonomy" id="78410"/>
    <lineage>
        <taxon>Eukaryota</taxon>
        <taxon>Fungi</taxon>
        <taxon>Dikarya</taxon>
        <taxon>Ascomycota</taxon>
        <taxon>Pezizomycotina</taxon>
        <taxon>Sordariomycetes</taxon>
        <taxon>Hypocreomycetidae</taxon>
        <taxon>Hypocreales</taxon>
        <taxon>Nectriaceae</taxon>
        <taxon>Neonectria</taxon>
    </lineage>
</organism>
<feature type="compositionally biased region" description="Low complexity" evidence="4">
    <location>
        <begin position="1017"/>
        <end position="1035"/>
    </location>
</feature>
<keyword evidence="2 3" id="KW-0694">RNA-binding</keyword>
<evidence type="ECO:0000259" key="5">
    <source>
        <dbReference type="PROSITE" id="PS50102"/>
    </source>
</evidence>
<feature type="domain" description="RRM" evidence="5">
    <location>
        <begin position="901"/>
        <end position="973"/>
    </location>
</feature>
<sequence length="1106" mass="123581">MANMASMVNMAKPAGEDSWLAYLEETVRNASDLEERVHTVEQYKRAVAAEPGSLRVWLSYCDYFWSLWEATQAPASDGWTDEERMMGRELFSFGAALDLWQQGYEAIQYRISDSHLLWDRWVSLEMELLSTTRTPEGVKRITHLYCDRLQTPHLTWEETSQNYSNFLSNYNPDAWLDSMKDITNNAQEVKRLIAARDPFELQIKKAASANDVEAEKAAMTEYLEWEMIQSKRSNDNPKIGIDLCRGLYARALTGVLATDQTTWYSYVVFLSSSNSDLQFAGNLLDVLRRAVQRCPWSGRLWNRYILCAEEAKLPFAEIESIKHTATSEGKLLDDGMEGMIEMYAAWCGFLKRTATDATATDESVDLADVGLSAALEDVTIIGRRLYGKDFQGDPKFRLERIYIQYLTEKKGAVDEARAQWNKLAALQIHANSHDFWFRYYMWEMLIFSSMGAQETRSPTPSSISASFRAPSLATAVLVRAVTRKTIDWPEKVLEVYMQHCNDYEPPLSVRKAADRVHRTQEGVKKRRKREMEEKAAEYDAYYRAQEAQVAVQEADQPQGSKRKRESPAPAQDESNVAIKRQKGEVDDAKSPASTTQELKRDRENSTILVTNLPGEVAQTKVRQYFKDYGVIKNITALVQESNGTSTALIEFSTPAEAQSALLRDGKYFEQSQLTVQSGHDLTVYVANFPPIADEKYIRDLFADCGEILSIRWPNLKANTRRRFCYISFRDQGASAKAVQKEGTLLDDKYNLLSKYSDPGSKKAREGALVEGREIHINNIDRAVTEHDLRKFFSQYGKITRVNVPLTLAGGNRGFAYIDFATKEEAEKAAVETNDIKFRRNVLEVAISKDNKFKPSARVVATERESASPAPSSTRDHEGDETISDAPNTNAKKPTVADVSDRTIALMGLPDTVNDARVLALVEPLGSIVQLVLQPMHGGAKIEFTDAANAGKAALQLNGMEFEGHKLRTGSIDELRHAKAEHREDSITYGSKGPGSKGASSKTKAAASKGLMPPPATVRRPVPGGARPRRGLGLARNSTTPASQNGPETNGTPAVKKNNSDFRAMFLTSNKGGAEEPSKEQTEEQCKGQSIEPGNDQADEQSKDGEK</sequence>
<dbReference type="InterPro" id="IPR011990">
    <property type="entry name" value="TPR-like_helical_dom_sf"/>
</dbReference>
<evidence type="ECO:0000313" key="6">
    <source>
        <dbReference type="EMBL" id="KPM44642.1"/>
    </source>
</evidence>
<evidence type="ECO:0000256" key="2">
    <source>
        <dbReference type="ARBA" id="ARBA00022884"/>
    </source>
</evidence>
<dbReference type="OrthoDB" id="360390at2759"/>
<feature type="region of interest" description="Disordered" evidence="4">
    <location>
        <begin position="548"/>
        <end position="602"/>
    </location>
</feature>
<evidence type="ECO:0000313" key="7">
    <source>
        <dbReference type="Proteomes" id="UP000050424"/>
    </source>
</evidence>
<dbReference type="PROSITE" id="PS50102">
    <property type="entry name" value="RRM"/>
    <property type="match status" value="4"/>
</dbReference>
<dbReference type="Gene3D" id="1.25.40.10">
    <property type="entry name" value="Tetratricopeptide repeat domain"/>
    <property type="match status" value="2"/>
</dbReference>
<dbReference type="GO" id="GO:0006396">
    <property type="term" value="P:RNA processing"/>
    <property type="evidence" value="ECO:0007669"/>
    <property type="project" value="InterPro"/>
</dbReference>
<gene>
    <name evidence="6" type="ORF">AK830_g1951</name>
</gene>
<dbReference type="AlphaFoldDB" id="A0A0P7BW21"/>
<name>A0A0P7BW21_9HYPO</name>
<dbReference type="Pfam" id="PF16842">
    <property type="entry name" value="RRM_occluded"/>
    <property type="match status" value="1"/>
</dbReference>
<feature type="compositionally biased region" description="Low complexity" evidence="4">
    <location>
        <begin position="996"/>
        <end position="1009"/>
    </location>
</feature>
<protein>
    <recommendedName>
        <fullName evidence="5">RRM domain-containing protein</fullName>
    </recommendedName>
</protein>
<dbReference type="SUPFAM" id="SSF54928">
    <property type="entry name" value="RNA-binding domain, RBD"/>
    <property type="match status" value="3"/>
</dbReference>
<keyword evidence="7" id="KW-1185">Reference proteome</keyword>
<dbReference type="EMBL" id="LKCW01000017">
    <property type="protein sequence ID" value="KPM44642.1"/>
    <property type="molecule type" value="Genomic_DNA"/>
</dbReference>
<dbReference type="STRING" id="78410.A0A0P7BW21"/>
<keyword evidence="1" id="KW-0677">Repeat</keyword>
<accession>A0A0P7BW21</accession>
<feature type="domain" description="RRM" evidence="5">
    <location>
        <begin position="681"/>
        <end position="781"/>
    </location>
</feature>
<feature type="compositionally biased region" description="Polar residues" evidence="4">
    <location>
        <begin position="1036"/>
        <end position="1051"/>
    </location>
</feature>
<reference evidence="6 7" key="1">
    <citation type="submission" date="2015-09" db="EMBL/GenBank/DDBJ databases">
        <title>Draft genome of a European isolate of the apple canker pathogen Neonectria ditissima.</title>
        <authorList>
            <person name="Gomez-Cortecero A."/>
            <person name="Harrison R.J."/>
            <person name="Armitage A.D."/>
        </authorList>
    </citation>
    <scope>NUCLEOTIDE SEQUENCE [LARGE SCALE GENOMIC DNA]</scope>
    <source>
        <strain evidence="6 7">R09/05</strain>
    </source>
</reference>
<feature type="region of interest" description="Disordered" evidence="4">
    <location>
        <begin position="856"/>
        <end position="895"/>
    </location>
</feature>
<evidence type="ECO:0000256" key="3">
    <source>
        <dbReference type="PROSITE-ProRule" id="PRU00176"/>
    </source>
</evidence>
<feature type="domain" description="RRM" evidence="5">
    <location>
        <begin position="772"/>
        <end position="849"/>
    </location>
</feature>
<feature type="region of interest" description="Disordered" evidence="4">
    <location>
        <begin position="980"/>
        <end position="1106"/>
    </location>
</feature>
<evidence type="ECO:0000256" key="1">
    <source>
        <dbReference type="ARBA" id="ARBA00022737"/>
    </source>
</evidence>
<dbReference type="SMART" id="SM00386">
    <property type="entry name" value="HAT"/>
    <property type="match status" value="5"/>
</dbReference>
<dbReference type="CDD" id="cd00590">
    <property type="entry name" value="RRM_SF"/>
    <property type="match status" value="1"/>
</dbReference>
<dbReference type="InterPro" id="IPR035979">
    <property type="entry name" value="RBD_domain_sf"/>
</dbReference>
<dbReference type="InterPro" id="IPR003107">
    <property type="entry name" value="HAT"/>
</dbReference>
<dbReference type="Proteomes" id="UP000050424">
    <property type="component" value="Unassembled WGS sequence"/>
</dbReference>
<dbReference type="Gene3D" id="3.30.70.330">
    <property type="match status" value="4"/>
</dbReference>
<proteinExistence type="predicted"/>
<comment type="caution">
    <text evidence="6">The sequence shown here is derived from an EMBL/GenBank/DDBJ whole genome shotgun (WGS) entry which is preliminary data.</text>
</comment>
<feature type="compositionally biased region" description="Low complexity" evidence="4">
    <location>
        <begin position="548"/>
        <end position="558"/>
    </location>
</feature>
<dbReference type="InterPro" id="IPR000504">
    <property type="entry name" value="RRM_dom"/>
</dbReference>
<dbReference type="PANTHER" id="PTHR10352">
    <property type="entry name" value="EUKARYOTIC TRANSLATION INITIATION FACTOR 3 SUBUNIT G"/>
    <property type="match status" value="1"/>
</dbReference>
<dbReference type="SMART" id="SM00360">
    <property type="entry name" value="RRM"/>
    <property type="match status" value="4"/>
</dbReference>
<dbReference type="Pfam" id="PF00076">
    <property type="entry name" value="RRM_1"/>
    <property type="match status" value="3"/>
</dbReference>
<dbReference type="SUPFAM" id="SSF48452">
    <property type="entry name" value="TPR-like"/>
    <property type="match status" value="1"/>
</dbReference>
<feature type="compositionally biased region" description="Basic and acidic residues" evidence="4">
    <location>
        <begin position="1072"/>
        <end position="1085"/>
    </location>
</feature>
<dbReference type="InterPro" id="IPR031766">
    <property type="entry name" value="RRM_occluded"/>
</dbReference>
<dbReference type="GO" id="GO:0003723">
    <property type="term" value="F:RNA binding"/>
    <property type="evidence" value="ECO:0007669"/>
    <property type="project" value="UniProtKB-UniRule"/>
</dbReference>
<evidence type="ECO:0000256" key="4">
    <source>
        <dbReference type="SAM" id="MobiDB-lite"/>
    </source>
</evidence>
<dbReference type="InterPro" id="IPR012677">
    <property type="entry name" value="Nucleotide-bd_a/b_plait_sf"/>
</dbReference>
<feature type="domain" description="RRM" evidence="5">
    <location>
        <begin position="605"/>
        <end position="680"/>
    </location>
</feature>